<sequence>MAGMNSTNQPARVSSPKKRAAADIGSDDDNAAQVKVNKKQKSEAGTRTTAADTAALSASGLGNAKDKKIVSSVVLKVSASRFKVFKALKDKEEPVWFYDDDDKDVKCRAMHADDDQARPTTSISVKKAEVATRPPGATKAAVKSSATPVAKSVTKPATKPATKSVTRHVPNVKQEEEDVDLHSGSDADNKQRIPAENIIQADYGAIALANGHTYDTSDLCPHNPEDCSGDECNCDETHLQEGSQKNKKKKKCKKVTLSMLPLELSKRENWRTFGATFEEWCTSKINPLKLTPSKYGYGARVVWSEMFGNRGDQAIQRFTAYKNAMAATALMQLKSYFDRYTDHEDRYERYHSMQECQKYTENKLNGNRFMYEDSWFVGGKLKGKGSFHSESIANVLAVYYDRIDGLAIWLEMSQEKDPKPIGGLALASAAVERAYRLYANGRMHFVKGSDGDPTIAADVPHDDVNDNDDIAKSGRLSQDIRVRPTKIRPVPTSLGTMTTSDVNFSKDTFVSTVEGYAVCIQQLKQEQIREVLDNAKLASKRYKTSGSLRSFSSWLGVPLKVIISDSE</sequence>
<keyword evidence="3" id="KW-1185">Reference proteome</keyword>
<evidence type="ECO:0000256" key="1">
    <source>
        <dbReference type="SAM" id="MobiDB-lite"/>
    </source>
</evidence>
<protein>
    <submittedName>
        <fullName evidence="2">Uncharacterized protein</fullName>
    </submittedName>
</protein>
<name>M2R2F7_CERS8</name>
<dbReference type="OrthoDB" id="2800649at2759"/>
<feature type="compositionally biased region" description="Basic and acidic residues" evidence="1">
    <location>
        <begin position="180"/>
        <end position="191"/>
    </location>
</feature>
<gene>
    <name evidence="2" type="ORF">CERSUDRAFT_98686</name>
</gene>
<reference evidence="2 3" key="1">
    <citation type="journal article" date="2012" name="Proc. Natl. Acad. Sci. U.S.A.">
        <title>Comparative genomics of Ceriporiopsis subvermispora and Phanerochaete chrysosporium provide insight into selective ligninolysis.</title>
        <authorList>
            <person name="Fernandez-Fueyo E."/>
            <person name="Ruiz-Duenas F.J."/>
            <person name="Ferreira P."/>
            <person name="Floudas D."/>
            <person name="Hibbett D.S."/>
            <person name="Canessa P."/>
            <person name="Larrondo L.F."/>
            <person name="James T.Y."/>
            <person name="Seelenfreund D."/>
            <person name="Lobos S."/>
            <person name="Polanco R."/>
            <person name="Tello M."/>
            <person name="Honda Y."/>
            <person name="Watanabe T."/>
            <person name="Watanabe T."/>
            <person name="Ryu J.S."/>
            <person name="Kubicek C.P."/>
            <person name="Schmoll M."/>
            <person name="Gaskell J."/>
            <person name="Hammel K.E."/>
            <person name="St John F.J."/>
            <person name="Vanden Wymelenberg A."/>
            <person name="Sabat G."/>
            <person name="Splinter BonDurant S."/>
            <person name="Syed K."/>
            <person name="Yadav J.S."/>
            <person name="Doddapaneni H."/>
            <person name="Subramanian V."/>
            <person name="Lavin J.L."/>
            <person name="Oguiza J.A."/>
            <person name="Perez G."/>
            <person name="Pisabarro A.G."/>
            <person name="Ramirez L."/>
            <person name="Santoyo F."/>
            <person name="Master E."/>
            <person name="Coutinho P.M."/>
            <person name="Henrissat B."/>
            <person name="Lombard V."/>
            <person name="Magnuson J.K."/>
            <person name="Kuees U."/>
            <person name="Hori C."/>
            <person name="Igarashi K."/>
            <person name="Samejima M."/>
            <person name="Held B.W."/>
            <person name="Barry K.W."/>
            <person name="LaButti K.M."/>
            <person name="Lapidus A."/>
            <person name="Lindquist E.A."/>
            <person name="Lucas S.M."/>
            <person name="Riley R."/>
            <person name="Salamov A.A."/>
            <person name="Hoffmeister D."/>
            <person name="Schwenk D."/>
            <person name="Hadar Y."/>
            <person name="Yarden O."/>
            <person name="de Vries R.P."/>
            <person name="Wiebenga A."/>
            <person name="Stenlid J."/>
            <person name="Eastwood D."/>
            <person name="Grigoriev I.V."/>
            <person name="Berka R.M."/>
            <person name="Blanchette R.A."/>
            <person name="Kersten P."/>
            <person name="Martinez A.T."/>
            <person name="Vicuna R."/>
            <person name="Cullen D."/>
        </authorList>
    </citation>
    <scope>NUCLEOTIDE SEQUENCE [LARGE SCALE GENOMIC DNA]</scope>
    <source>
        <strain evidence="2 3">B</strain>
    </source>
</reference>
<dbReference type="EMBL" id="KB445807">
    <property type="protein sequence ID" value="EMD33076.1"/>
    <property type="molecule type" value="Genomic_DNA"/>
</dbReference>
<evidence type="ECO:0000313" key="2">
    <source>
        <dbReference type="EMBL" id="EMD33076.1"/>
    </source>
</evidence>
<feature type="region of interest" description="Disordered" evidence="1">
    <location>
        <begin position="111"/>
        <end position="191"/>
    </location>
</feature>
<feature type="compositionally biased region" description="Polar residues" evidence="1">
    <location>
        <begin position="1"/>
        <end position="12"/>
    </location>
</feature>
<feature type="region of interest" description="Disordered" evidence="1">
    <location>
        <begin position="1"/>
        <end position="51"/>
    </location>
</feature>
<dbReference type="AlphaFoldDB" id="M2R2F7"/>
<dbReference type="HOGENOM" id="CLU_480575_0_0_1"/>
<proteinExistence type="predicted"/>
<accession>M2R2F7</accession>
<dbReference type="Proteomes" id="UP000016930">
    <property type="component" value="Unassembled WGS sequence"/>
</dbReference>
<evidence type="ECO:0000313" key="3">
    <source>
        <dbReference type="Proteomes" id="UP000016930"/>
    </source>
</evidence>
<organism evidence="2 3">
    <name type="scientific">Ceriporiopsis subvermispora (strain B)</name>
    <name type="common">White-rot fungus</name>
    <name type="synonym">Gelatoporia subvermispora</name>
    <dbReference type="NCBI Taxonomy" id="914234"/>
    <lineage>
        <taxon>Eukaryota</taxon>
        <taxon>Fungi</taxon>
        <taxon>Dikarya</taxon>
        <taxon>Basidiomycota</taxon>
        <taxon>Agaricomycotina</taxon>
        <taxon>Agaricomycetes</taxon>
        <taxon>Polyporales</taxon>
        <taxon>Gelatoporiaceae</taxon>
        <taxon>Gelatoporia</taxon>
    </lineage>
</organism>